<dbReference type="Pfam" id="PF22936">
    <property type="entry name" value="Pol_BBD"/>
    <property type="match status" value="1"/>
</dbReference>
<comment type="caution">
    <text evidence="3">The sequence shown here is derived from an EMBL/GenBank/DDBJ whole genome shotgun (WGS) entry which is preliminary data.</text>
</comment>
<dbReference type="GO" id="GO:0015074">
    <property type="term" value="P:DNA integration"/>
    <property type="evidence" value="ECO:0007669"/>
    <property type="project" value="InterPro"/>
</dbReference>
<dbReference type="InterPro" id="IPR039537">
    <property type="entry name" value="Retrotran_Ty1/copia-like"/>
</dbReference>
<dbReference type="AlphaFoldDB" id="A0AAW2J1R3"/>
<dbReference type="PANTHER" id="PTHR42648:SF27">
    <property type="entry name" value="RNA-DIRECTED DNA POLYMERASE"/>
    <property type="match status" value="1"/>
</dbReference>
<dbReference type="InterPro" id="IPR054722">
    <property type="entry name" value="PolX-like_BBD"/>
</dbReference>
<dbReference type="InterPro" id="IPR025724">
    <property type="entry name" value="GAG-pre-integrase_dom"/>
</dbReference>
<sequence>MLSNVVRLESSGSHDEARQNVLGISLDENGEASISEAKGKGARYWKRKKGKAKAAASALSSPVAPVGMGKGTGKVGSKSIRANYVSIHCQEKGHWKRECPKLLPSAGTFVIEVNMIGNSTSWVLDCGVYICNDLHVLERSRKLSKDEMVLKLGNGKTVAAEAVGIVHLAVSNQVRIELKDCYYVPSMIKNMISISLLDNHDLIMTAQNKCKMDNQENEKIWHERLGHISQDRIKRLINSKSLEIDDLDHLPAYESCLKGKMTKKPFVGQSMLASSLLDFIHSDIYGPLNTQARGRFSYFITFTDYHSRYGYVYLMRYKYEAFGRFKIFKLEVENQTSRKIKALGSDRGGEYLSGEFLDYLKENGIPSQWIPPGTPQLNCVSERRNRTLLDMVRSMMSFIELPLSFWGYALETAAKLLNMAPFKTVAHTLYKIWHGKLAFYKYLRMWGSLHTSRD</sequence>
<dbReference type="InterPro" id="IPR012337">
    <property type="entry name" value="RNaseH-like_sf"/>
</dbReference>
<dbReference type="Pfam" id="PF13976">
    <property type="entry name" value="gag_pre-integrs"/>
    <property type="match status" value="1"/>
</dbReference>
<evidence type="ECO:0000313" key="3">
    <source>
        <dbReference type="EMBL" id="KAL0287605.1"/>
    </source>
</evidence>
<organism evidence="3">
    <name type="scientific">Sesamum calycinum</name>
    <dbReference type="NCBI Taxonomy" id="2727403"/>
    <lineage>
        <taxon>Eukaryota</taxon>
        <taxon>Viridiplantae</taxon>
        <taxon>Streptophyta</taxon>
        <taxon>Embryophyta</taxon>
        <taxon>Tracheophyta</taxon>
        <taxon>Spermatophyta</taxon>
        <taxon>Magnoliopsida</taxon>
        <taxon>eudicotyledons</taxon>
        <taxon>Gunneridae</taxon>
        <taxon>Pentapetalae</taxon>
        <taxon>asterids</taxon>
        <taxon>lamiids</taxon>
        <taxon>Lamiales</taxon>
        <taxon>Pedaliaceae</taxon>
        <taxon>Sesamum</taxon>
    </lineage>
</organism>
<reference evidence="3" key="2">
    <citation type="journal article" date="2024" name="Plant">
        <title>Genomic evolution and insights into agronomic trait innovations of Sesamum species.</title>
        <authorList>
            <person name="Miao H."/>
            <person name="Wang L."/>
            <person name="Qu L."/>
            <person name="Liu H."/>
            <person name="Sun Y."/>
            <person name="Le M."/>
            <person name="Wang Q."/>
            <person name="Wei S."/>
            <person name="Zheng Y."/>
            <person name="Lin W."/>
            <person name="Duan Y."/>
            <person name="Cao H."/>
            <person name="Xiong S."/>
            <person name="Wang X."/>
            <person name="Wei L."/>
            <person name="Li C."/>
            <person name="Ma Q."/>
            <person name="Ju M."/>
            <person name="Zhao R."/>
            <person name="Li G."/>
            <person name="Mu C."/>
            <person name="Tian Q."/>
            <person name="Mei H."/>
            <person name="Zhang T."/>
            <person name="Gao T."/>
            <person name="Zhang H."/>
        </authorList>
    </citation>
    <scope>NUCLEOTIDE SEQUENCE</scope>
    <source>
        <strain evidence="3">KEN8</strain>
    </source>
</reference>
<proteinExistence type="predicted"/>
<dbReference type="Gene3D" id="3.30.420.10">
    <property type="entry name" value="Ribonuclease H-like superfamily/Ribonuclease H"/>
    <property type="match status" value="1"/>
</dbReference>
<dbReference type="SUPFAM" id="SSF57756">
    <property type="entry name" value="Retrovirus zinc finger-like domains"/>
    <property type="match status" value="1"/>
</dbReference>
<dbReference type="GO" id="GO:0008233">
    <property type="term" value="F:peptidase activity"/>
    <property type="evidence" value="ECO:0007669"/>
    <property type="project" value="UniProtKB-KW"/>
</dbReference>
<dbReference type="InterPro" id="IPR036397">
    <property type="entry name" value="RNaseH_sf"/>
</dbReference>
<feature type="domain" description="Integrase catalytic" evidence="2">
    <location>
        <begin position="261"/>
        <end position="437"/>
    </location>
</feature>
<dbReference type="Gene3D" id="4.10.60.10">
    <property type="entry name" value="Zinc finger, CCHC-type"/>
    <property type="match status" value="1"/>
</dbReference>
<dbReference type="InterPro" id="IPR001584">
    <property type="entry name" value="Integrase_cat-core"/>
</dbReference>
<dbReference type="EMBL" id="JACGWM010001811">
    <property type="protein sequence ID" value="KAL0287605.1"/>
    <property type="molecule type" value="Genomic_DNA"/>
</dbReference>
<accession>A0AAW2J1R3</accession>
<dbReference type="InterPro" id="IPR036875">
    <property type="entry name" value="Znf_CCHC_sf"/>
</dbReference>
<dbReference type="SUPFAM" id="SSF53098">
    <property type="entry name" value="Ribonuclease H-like"/>
    <property type="match status" value="1"/>
</dbReference>
<name>A0AAW2J1R3_9LAMI</name>
<dbReference type="GO" id="GO:0006508">
    <property type="term" value="P:proteolysis"/>
    <property type="evidence" value="ECO:0007669"/>
    <property type="project" value="UniProtKB-KW"/>
</dbReference>
<dbReference type="GO" id="GO:0008270">
    <property type="term" value="F:zinc ion binding"/>
    <property type="evidence" value="ECO:0007669"/>
    <property type="project" value="InterPro"/>
</dbReference>
<gene>
    <name evidence="3" type="ORF">Scaly_2551000</name>
</gene>
<dbReference type="GO" id="GO:0003676">
    <property type="term" value="F:nucleic acid binding"/>
    <property type="evidence" value="ECO:0007669"/>
    <property type="project" value="InterPro"/>
</dbReference>
<keyword evidence="1" id="KW-0378">Hydrolase</keyword>
<keyword evidence="1" id="KW-0645">Protease</keyword>
<evidence type="ECO:0000256" key="1">
    <source>
        <dbReference type="ARBA" id="ARBA00022670"/>
    </source>
</evidence>
<dbReference type="PROSITE" id="PS50994">
    <property type="entry name" value="INTEGRASE"/>
    <property type="match status" value="1"/>
</dbReference>
<reference evidence="3" key="1">
    <citation type="submission" date="2020-06" db="EMBL/GenBank/DDBJ databases">
        <authorList>
            <person name="Li T."/>
            <person name="Hu X."/>
            <person name="Zhang T."/>
            <person name="Song X."/>
            <person name="Zhang H."/>
            <person name="Dai N."/>
            <person name="Sheng W."/>
            <person name="Hou X."/>
            <person name="Wei L."/>
        </authorList>
    </citation>
    <scope>NUCLEOTIDE SEQUENCE</scope>
    <source>
        <strain evidence="3">KEN8</strain>
        <tissue evidence="3">Leaf</tissue>
    </source>
</reference>
<evidence type="ECO:0000259" key="2">
    <source>
        <dbReference type="PROSITE" id="PS50994"/>
    </source>
</evidence>
<dbReference type="PANTHER" id="PTHR42648">
    <property type="entry name" value="TRANSPOSASE, PUTATIVE-RELATED"/>
    <property type="match status" value="1"/>
</dbReference>
<protein>
    <recommendedName>
        <fullName evidence="2">Integrase catalytic domain-containing protein</fullName>
    </recommendedName>
</protein>